<dbReference type="Proteomes" id="UP001189122">
    <property type="component" value="Unassembled WGS sequence"/>
</dbReference>
<organism evidence="1">
    <name type="scientific">Spirodela intermedia</name>
    <name type="common">Intermediate duckweed</name>
    <dbReference type="NCBI Taxonomy" id="51605"/>
    <lineage>
        <taxon>Eukaryota</taxon>
        <taxon>Viridiplantae</taxon>
        <taxon>Streptophyta</taxon>
        <taxon>Embryophyta</taxon>
        <taxon>Tracheophyta</taxon>
        <taxon>Spermatophyta</taxon>
        <taxon>Magnoliopsida</taxon>
        <taxon>Liliopsida</taxon>
        <taxon>Araceae</taxon>
        <taxon>Lemnoideae</taxon>
        <taxon>Spirodela</taxon>
    </lineage>
</organism>
<dbReference type="AlphaFoldDB" id="A0A7I8IWW8"/>
<evidence type="ECO:0000313" key="1">
    <source>
        <dbReference type="EMBL" id="CAA2621979.1"/>
    </source>
</evidence>
<gene>
    <name evidence="1" type="ORF">SI7747_06008046</name>
</gene>
<keyword evidence="2" id="KW-1185">Reference proteome</keyword>
<dbReference type="EMBL" id="LR743593">
    <property type="protein sequence ID" value="CAA2621979.1"/>
    <property type="molecule type" value="Genomic_DNA"/>
</dbReference>
<evidence type="ECO:0000313" key="2">
    <source>
        <dbReference type="Proteomes" id="UP001189122"/>
    </source>
</evidence>
<sequence>MRSDSRLHRHATTWKTLRKGTLLFFSNQKLW</sequence>
<accession>A0A7I8IWW8</accession>
<protein>
    <submittedName>
        <fullName evidence="1">Uncharacterized protein</fullName>
    </submittedName>
</protein>
<name>A0A7I8IWW8_SPIIN</name>
<reference evidence="1 2" key="1">
    <citation type="submission" date="2019-12" db="EMBL/GenBank/DDBJ databases">
        <authorList>
            <person name="Scholz U."/>
            <person name="Mascher M."/>
            <person name="Fiebig A."/>
        </authorList>
    </citation>
    <scope>NUCLEOTIDE SEQUENCE</scope>
</reference>
<dbReference type="EMBL" id="CACRZD030000006">
    <property type="protein sequence ID" value="CAA6661651.1"/>
    <property type="molecule type" value="Genomic_DNA"/>
</dbReference>
<proteinExistence type="predicted"/>